<dbReference type="SMART" id="SM00530">
    <property type="entry name" value="HTH_XRE"/>
    <property type="match status" value="1"/>
</dbReference>
<feature type="domain" description="HTH cro/C1-type" evidence="2">
    <location>
        <begin position="36"/>
        <end position="90"/>
    </location>
</feature>
<accession>A0A975PAY7</accession>
<geneLocation type="plasmid" evidence="3 4">
    <name>p3</name>
</geneLocation>
<dbReference type="InterPro" id="IPR014710">
    <property type="entry name" value="RmlC-like_jellyroll"/>
</dbReference>
<dbReference type="Pfam" id="PF07883">
    <property type="entry name" value="Cupin_2"/>
    <property type="match status" value="1"/>
</dbReference>
<dbReference type="SUPFAM" id="SSF51182">
    <property type="entry name" value="RmlC-like cupins"/>
    <property type="match status" value="1"/>
</dbReference>
<dbReference type="PANTHER" id="PTHR46797:SF20">
    <property type="entry name" value="BLR4304 PROTEIN"/>
    <property type="match status" value="1"/>
</dbReference>
<dbReference type="PROSITE" id="PS50943">
    <property type="entry name" value="HTH_CROC1"/>
    <property type="match status" value="1"/>
</dbReference>
<keyword evidence="3" id="KW-0614">Plasmid</keyword>
<dbReference type="Pfam" id="PF01381">
    <property type="entry name" value="HTH_3"/>
    <property type="match status" value="1"/>
</dbReference>
<dbReference type="InterPro" id="IPR010982">
    <property type="entry name" value="Lambda_DNA-bd_dom_sf"/>
</dbReference>
<dbReference type="GO" id="GO:0003700">
    <property type="term" value="F:DNA-binding transcription factor activity"/>
    <property type="evidence" value="ECO:0007669"/>
    <property type="project" value="TreeGrafter"/>
</dbReference>
<dbReference type="AlphaFoldDB" id="A0A975PAY7"/>
<dbReference type="Gene3D" id="1.10.260.40">
    <property type="entry name" value="lambda repressor-like DNA-binding domains"/>
    <property type="match status" value="1"/>
</dbReference>
<dbReference type="InterPro" id="IPR013096">
    <property type="entry name" value="Cupin_2"/>
</dbReference>
<reference evidence="3" key="1">
    <citation type="submission" date="2021-06" db="EMBL/GenBank/DDBJ databases">
        <authorList>
            <person name="Lee C.-S."/>
            <person name="Jin L."/>
        </authorList>
    </citation>
    <scope>NUCLEOTIDE SEQUENCE</scope>
    <source>
        <strain evidence="3">Con5</strain>
        <plasmid evidence="3">p3</plasmid>
    </source>
</reference>
<evidence type="ECO:0000256" key="1">
    <source>
        <dbReference type="ARBA" id="ARBA00023125"/>
    </source>
</evidence>
<dbReference type="SUPFAM" id="SSF47413">
    <property type="entry name" value="lambda repressor-like DNA-binding domains"/>
    <property type="match status" value="1"/>
</dbReference>
<gene>
    <name evidence="3" type="ORF">KM031_20175</name>
</gene>
<dbReference type="CDD" id="cd02209">
    <property type="entry name" value="cupin_XRE_C"/>
    <property type="match status" value="1"/>
</dbReference>
<protein>
    <submittedName>
        <fullName evidence="3">XRE family transcriptional regulator</fullName>
    </submittedName>
</protein>
<sequence>MLLYEHNAVNENDLTIEHSKSRPRDEDAHAGLAERIRTLRQAQGMSQVDLAAKAGFARSTLSKIEKGQLSPTFELLLKLARGLQIELAALVQPERHPLVGRLHVERRMSGVALDYPNHRFYALASQLQGRHFQAAVVDFIEADLAAFGPMNRHESEDMLFVLSGRLAFHSEGYTPITLDVGDSLFFDGTMGHACLSASQTEPCQCLYVYAAL</sequence>
<dbReference type="KEGG" id="gfu:KM031_20175"/>
<dbReference type="RefSeq" id="WP_260692223.1">
    <property type="nucleotide sequence ID" value="NZ_CP076364.1"/>
</dbReference>
<dbReference type="EMBL" id="CP076364">
    <property type="protein sequence ID" value="QWK92909.1"/>
    <property type="molecule type" value="Genomic_DNA"/>
</dbReference>
<dbReference type="InterPro" id="IPR001387">
    <property type="entry name" value="Cro/C1-type_HTH"/>
</dbReference>
<dbReference type="GO" id="GO:0003677">
    <property type="term" value="F:DNA binding"/>
    <property type="evidence" value="ECO:0007669"/>
    <property type="project" value="UniProtKB-KW"/>
</dbReference>
<dbReference type="InterPro" id="IPR011051">
    <property type="entry name" value="RmlC_Cupin_sf"/>
</dbReference>
<name>A0A975PAY7_9RHOB</name>
<keyword evidence="1" id="KW-0238">DNA-binding</keyword>
<dbReference type="CDD" id="cd00093">
    <property type="entry name" value="HTH_XRE"/>
    <property type="match status" value="1"/>
</dbReference>
<dbReference type="Proteomes" id="UP000679352">
    <property type="component" value="Plasmid p3"/>
</dbReference>
<dbReference type="InterPro" id="IPR050807">
    <property type="entry name" value="TransReg_Diox_bact_type"/>
</dbReference>
<dbReference type="GO" id="GO:0005829">
    <property type="term" value="C:cytosol"/>
    <property type="evidence" value="ECO:0007669"/>
    <property type="project" value="TreeGrafter"/>
</dbReference>
<evidence type="ECO:0000259" key="2">
    <source>
        <dbReference type="PROSITE" id="PS50943"/>
    </source>
</evidence>
<organism evidence="3 4">
    <name type="scientific">Gemmobacter fulvus</name>
    <dbReference type="NCBI Taxonomy" id="2840474"/>
    <lineage>
        <taxon>Bacteria</taxon>
        <taxon>Pseudomonadati</taxon>
        <taxon>Pseudomonadota</taxon>
        <taxon>Alphaproteobacteria</taxon>
        <taxon>Rhodobacterales</taxon>
        <taxon>Paracoccaceae</taxon>
        <taxon>Gemmobacter</taxon>
    </lineage>
</organism>
<evidence type="ECO:0000313" key="4">
    <source>
        <dbReference type="Proteomes" id="UP000679352"/>
    </source>
</evidence>
<dbReference type="PANTHER" id="PTHR46797">
    <property type="entry name" value="HTH-TYPE TRANSCRIPTIONAL REGULATOR"/>
    <property type="match status" value="1"/>
</dbReference>
<evidence type="ECO:0000313" key="3">
    <source>
        <dbReference type="EMBL" id="QWK92909.1"/>
    </source>
</evidence>
<keyword evidence="4" id="KW-1185">Reference proteome</keyword>
<dbReference type="Gene3D" id="2.60.120.10">
    <property type="entry name" value="Jelly Rolls"/>
    <property type="match status" value="1"/>
</dbReference>
<proteinExistence type="predicted"/>